<dbReference type="PROSITE" id="PS51677">
    <property type="entry name" value="NODB"/>
    <property type="match status" value="1"/>
</dbReference>
<feature type="transmembrane region" description="Helical" evidence="3">
    <location>
        <begin position="20"/>
        <end position="40"/>
    </location>
</feature>
<protein>
    <submittedName>
        <fullName evidence="5">Peptidoglycan-N-acetylmuramic acid deacetylase PdaC</fullName>
    </submittedName>
</protein>
<dbReference type="GO" id="GO:0016810">
    <property type="term" value="F:hydrolase activity, acting on carbon-nitrogen (but not peptide) bonds"/>
    <property type="evidence" value="ECO:0007669"/>
    <property type="project" value="InterPro"/>
</dbReference>
<keyword evidence="3" id="KW-0812">Transmembrane</keyword>
<dbReference type="GO" id="GO:0016020">
    <property type="term" value="C:membrane"/>
    <property type="evidence" value="ECO:0007669"/>
    <property type="project" value="TreeGrafter"/>
</dbReference>
<dbReference type="PANTHER" id="PTHR10587">
    <property type="entry name" value="GLYCOSYL TRANSFERASE-RELATED"/>
    <property type="match status" value="1"/>
</dbReference>
<keyword evidence="6" id="KW-1185">Reference proteome</keyword>
<dbReference type="Proteomes" id="UP000464754">
    <property type="component" value="Chromosome"/>
</dbReference>
<dbReference type="RefSeq" id="WP_163052482.1">
    <property type="nucleotide sequence ID" value="NZ_AP019695.1"/>
</dbReference>
<evidence type="ECO:0000256" key="1">
    <source>
        <dbReference type="ARBA" id="ARBA00022723"/>
    </source>
</evidence>
<evidence type="ECO:0000259" key="4">
    <source>
        <dbReference type="PROSITE" id="PS51677"/>
    </source>
</evidence>
<dbReference type="KEGG" id="aarg:Aargi30884_27390"/>
<evidence type="ECO:0000256" key="2">
    <source>
        <dbReference type="ARBA" id="ARBA00022801"/>
    </source>
</evidence>
<sequence length="458" mass="53386">MKKLNKNLSHLRIQWSHLAILLAGIFIAGFLLFKGVTWLFHDPYAAYQTYKEDTKLAGEMKHTTQKEKDAYFISYYYPAFDIKNLDSEITKYGKQQAVPLKDKNSMHYVSIDYDTEEIFDTYISLVFHKKVVDEEDKVLQQEDTYYNYDKKRNRFLQVDDVLRRDYIAMMKTKAKDAGIKENLIKKQNLSSFTIGKNELSFYVEGKKNQKISVPYKENKKYIALTNKNIPSYYMKDPITPAPQPKVEKGKKLIAFTFDDGPHYKNTKEIMAEFEKYNGRATFFMLGQNAKANPDIVKDVYKRGHEVANHSWDHSIHIAAQPPYMKKEDVNEEIYKVNDAIFQASGFEPRYFRPPFGAINQTMKDVCGLDMVLWDIDSEDWRNHNASIMSKIVKKNAEVGYEVVLMHDIHEDTVKGIKQLLKELDAKGYQFVTIDTLIKEDPEYLLNPKSNLIKPSTLK</sequence>
<keyword evidence="3" id="KW-1133">Transmembrane helix</keyword>
<accession>A0A6N4TKS2</accession>
<dbReference type="EMBL" id="AP019695">
    <property type="protein sequence ID" value="BBK23836.1"/>
    <property type="molecule type" value="Genomic_DNA"/>
</dbReference>
<evidence type="ECO:0000313" key="6">
    <source>
        <dbReference type="Proteomes" id="UP000464754"/>
    </source>
</evidence>
<dbReference type="GO" id="GO:0005975">
    <property type="term" value="P:carbohydrate metabolic process"/>
    <property type="evidence" value="ECO:0007669"/>
    <property type="project" value="InterPro"/>
</dbReference>
<dbReference type="InterPro" id="IPR050248">
    <property type="entry name" value="Polysacc_deacetylase_ArnD"/>
</dbReference>
<name>A0A6N4TKS2_9FIRM</name>
<dbReference type="InterPro" id="IPR011330">
    <property type="entry name" value="Glyco_hydro/deAcase_b/a-brl"/>
</dbReference>
<keyword evidence="2" id="KW-0378">Hydrolase</keyword>
<gene>
    <name evidence="5" type="primary">pdaC</name>
    <name evidence="5" type="ORF">Aargi30884_27390</name>
</gene>
<proteinExistence type="predicted"/>
<dbReference type="GO" id="GO:0046872">
    <property type="term" value="F:metal ion binding"/>
    <property type="evidence" value="ECO:0007669"/>
    <property type="project" value="UniProtKB-KW"/>
</dbReference>
<dbReference type="InterPro" id="IPR002509">
    <property type="entry name" value="NODB_dom"/>
</dbReference>
<evidence type="ECO:0000256" key="3">
    <source>
        <dbReference type="SAM" id="Phobius"/>
    </source>
</evidence>
<dbReference type="Pfam" id="PF01522">
    <property type="entry name" value="Polysacc_deac_1"/>
    <property type="match status" value="1"/>
</dbReference>
<organism evidence="5 6">
    <name type="scientific">Amedibacterium intestinale</name>
    <dbReference type="NCBI Taxonomy" id="2583452"/>
    <lineage>
        <taxon>Bacteria</taxon>
        <taxon>Bacillati</taxon>
        <taxon>Bacillota</taxon>
        <taxon>Erysipelotrichia</taxon>
        <taxon>Erysipelotrichales</taxon>
        <taxon>Erysipelotrichaceae</taxon>
        <taxon>Amedibacterium</taxon>
    </lineage>
</organism>
<feature type="domain" description="NodB homology" evidence="4">
    <location>
        <begin position="251"/>
        <end position="431"/>
    </location>
</feature>
<dbReference type="Gene3D" id="3.20.20.370">
    <property type="entry name" value="Glycoside hydrolase/deacetylase"/>
    <property type="match status" value="1"/>
</dbReference>
<dbReference type="PANTHER" id="PTHR10587:SF133">
    <property type="entry name" value="CHITIN DEACETYLASE 1-RELATED"/>
    <property type="match status" value="1"/>
</dbReference>
<reference evidence="6" key="1">
    <citation type="submission" date="2019-05" db="EMBL/GenBank/DDBJ databases">
        <title>Complete genome sequencing of Absiella argi strain JCM 30884.</title>
        <authorList>
            <person name="Sakamoto M."/>
            <person name="Murakami T."/>
            <person name="Mori H."/>
        </authorList>
    </citation>
    <scope>NUCLEOTIDE SEQUENCE [LARGE SCALE GENOMIC DNA]</scope>
    <source>
        <strain evidence="6">JCM 30884</strain>
    </source>
</reference>
<keyword evidence="1" id="KW-0479">Metal-binding</keyword>
<dbReference type="AlphaFoldDB" id="A0A6N4TKS2"/>
<evidence type="ECO:0000313" key="5">
    <source>
        <dbReference type="EMBL" id="BBK23836.1"/>
    </source>
</evidence>
<dbReference type="SUPFAM" id="SSF88713">
    <property type="entry name" value="Glycoside hydrolase/deacetylase"/>
    <property type="match status" value="1"/>
</dbReference>
<keyword evidence="3" id="KW-0472">Membrane</keyword>
<dbReference type="CDD" id="cd10954">
    <property type="entry name" value="CE4_CtAXE_like"/>
    <property type="match status" value="1"/>
</dbReference>